<keyword evidence="11" id="KW-1185">Reference proteome</keyword>
<evidence type="ECO:0000256" key="3">
    <source>
        <dbReference type="ARBA" id="ARBA00022475"/>
    </source>
</evidence>
<dbReference type="InterPro" id="IPR026039">
    <property type="entry name" value="YfgM"/>
</dbReference>
<dbReference type="PANTHER" id="PTHR38035:SF1">
    <property type="entry name" value="ANCILLARY SECYEG TRANSLOCON SUBUNIT"/>
    <property type="match status" value="1"/>
</dbReference>
<gene>
    <name evidence="10" type="ORF">WCN91_08950</name>
</gene>
<sequence>MEIYSTEEQQAEAIKGFFKEHGVSIALGIVIGLGGLYGWKAYNQHQIGSAEEASDAFNLVAQSTEVEGADVIAQSETLMQQHEGSSYAVLAAFVAAKEAVDAQQLDVAAEKLTWAQQHASTKELKAIASTRLARVQLAQQNYDAALATLGSELPTSYEAAVAELKGDIYLAQGDKEQARIAYQSAADKGGLESNPLLQVKLDDLAALTPAA</sequence>
<feature type="transmembrane region" description="Helical" evidence="8">
    <location>
        <begin position="21"/>
        <end position="39"/>
    </location>
</feature>
<dbReference type="Proteomes" id="UP001447008">
    <property type="component" value="Unassembled WGS sequence"/>
</dbReference>
<keyword evidence="6 8" id="KW-0472">Membrane</keyword>
<evidence type="ECO:0000256" key="6">
    <source>
        <dbReference type="ARBA" id="ARBA00023136"/>
    </source>
</evidence>
<protein>
    <submittedName>
        <fullName evidence="10">Tetratricopeptide repeat protein</fullName>
    </submittedName>
</protein>
<dbReference type="PANTHER" id="PTHR38035">
    <property type="entry name" value="UPF0070 PROTEIN YFGM"/>
    <property type="match status" value="1"/>
</dbReference>
<evidence type="ECO:0000256" key="4">
    <source>
        <dbReference type="ARBA" id="ARBA00022692"/>
    </source>
</evidence>
<proteinExistence type="predicted"/>
<keyword evidence="4 8" id="KW-0812">Transmembrane</keyword>
<keyword evidence="3" id="KW-1003">Cell membrane</keyword>
<feature type="domain" description="Ancillary SecYEG translocon subunit/Cell division coordinator CpoB TPR" evidence="9">
    <location>
        <begin position="15"/>
        <end position="205"/>
    </location>
</feature>
<name>A0ABU9MW80_9GAMM</name>
<evidence type="ECO:0000313" key="11">
    <source>
        <dbReference type="Proteomes" id="UP001447008"/>
    </source>
</evidence>
<organism evidence="10 11">
    <name type="scientific">Pseudoalteromonas qingdaonensis</name>
    <dbReference type="NCBI Taxonomy" id="3131913"/>
    <lineage>
        <taxon>Bacteria</taxon>
        <taxon>Pseudomonadati</taxon>
        <taxon>Pseudomonadota</taxon>
        <taxon>Gammaproteobacteria</taxon>
        <taxon>Alteromonadales</taxon>
        <taxon>Pseudoalteromonadaceae</taxon>
        <taxon>Pseudoalteromonas</taxon>
    </lineage>
</organism>
<evidence type="ECO:0000256" key="7">
    <source>
        <dbReference type="ARBA" id="ARBA00023186"/>
    </source>
</evidence>
<keyword evidence="5 8" id="KW-1133">Transmembrane helix</keyword>
<dbReference type="RefSeq" id="WP_342678403.1">
    <property type="nucleotide sequence ID" value="NZ_JBCGCU010000008.1"/>
</dbReference>
<evidence type="ECO:0000259" key="9">
    <source>
        <dbReference type="Pfam" id="PF09976"/>
    </source>
</evidence>
<dbReference type="Pfam" id="PF09976">
    <property type="entry name" value="TPR_21"/>
    <property type="match status" value="1"/>
</dbReference>
<dbReference type="EMBL" id="JBCGCU010000008">
    <property type="protein sequence ID" value="MEM0515536.1"/>
    <property type="molecule type" value="Genomic_DNA"/>
</dbReference>
<dbReference type="InterPro" id="IPR018704">
    <property type="entry name" value="SecYEG/CpoB_TPR"/>
</dbReference>
<evidence type="ECO:0000256" key="5">
    <source>
        <dbReference type="ARBA" id="ARBA00022989"/>
    </source>
</evidence>
<evidence type="ECO:0000256" key="8">
    <source>
        <dbReference type="SAM" id="Phobius"/>
    </source>
</evidence>
<comment type="caution">
    <text evidence="10">The sequence shown here is derived from an EMBL/GenBank/DDBJ whole genome shotgun (WGS) entry which is preliminary data.</text>
</comment>
<reference evidence="10 11" key="1">
    <citation type="submission" date="2024-03" db="EMBL/GenBank/DDBJ databases">
        <title>Pseudoalteromonas qingdaonensis sp. nov., isolated from the intestines of marine benthic organisms.</title>
        <authorList>
            <person name="Lin X."/>
            <person name="Fang S."/>
            <person name="Hu X."/>
        </authorList>
    </citation>
    <scope>NUCLEOTIDE SEQUENCE [LARGE SCALE GENOMIC DNA]</scope>
    <source>
        <strain evidence="10 11">YIC-827</strain>
    </source>
</reference>
<evidence type="ECO:0000256" key="1">
    <source>
        <dbReference type="ARBA" id="ARBA00004167"/>
    </source>
</evidence>
<evidence type="ECO:0000256" key="2">
    <source>
        <dbReference type="ARBA" id="ARBA00004236"/>
    </source>
</evidence>
<comment type="subcellular location">
    <subcellularLocation>
        <location evidence="2">Cell membrane</location>
    </subcellularLocation>
    <subcellularLocation>
        <location evidence="1">Membrane</location>
        <topology evidence="1">Single-pass membrane protein</topology>
    </subcellularLocation>
</comment>
<keyword evidence="7" id="KW-0143">Chaperone</keyword>
<dbReference type="PIRSF" id="PIRSF006170">
    <property type="entry name" value="YfgM"/>
    <property type="match status" value="1"/>
</dbReference>
<evidence type="ECO:0000313" key="10">
    <source>
        <dbReference type="EMBL" id="MEM0515536.1"/>
    </source>
</evidence>
<accession>A0ABU9MW80</accession>